<accession>A0A8A4TK36</accession>
<evidence type="ECO:0000256" key="5">
    <source>
        <dbReference type="ARBA" id="ARBA00023004"/>
    </source>
</evidence>
<dbReference type="InterPro" id="IPR007197">
    <property type="entry name" value="rSAM"/>
</dbReference>
<dbReference type="PANTHER" id="PTHR11228:SF7">
    <property type="entry name" value="PQQA PEPTIDE CYCLASE"/>
    <property type="match status" value="1"/>
</dbReference>
<keyword evidence="9" id="KW-1185">Reference proteome</keyword>
<dbReference type="SFLD" id="SFLDG01067">
    <property type="entry name" value="SPASM/twitch_domain_containing"/>
    <property type="match status" value="1"/>
</dbReference>
<dbReference type="SUPFAM" id="SSF102114">
    <property type="entry name" value="Radical SAM enzymes"/>
    <property type="match status" value="1"/>
</dbReference>
<dbReference type="GO" id="GO:0051539">
    <property type="term" value="F:4 iron, 4 sulfur cluster binding"/>
    <property type="evidence" value="ECO:0007669"/>
    <property type="project" value="UniProtKB-KW"/>
</dbReference>
<dbReference type="InterPro" id="IPR017200">
    <property type="entry name" value="PqqE-like"/>
</dbReference>
<keyword evidence="4" id="KW-0479">Metal-binding</keyword>
<keyword evidence="3" id="KW-0949">S-adenosyl-L-methionine</keyword>
<dbReference type="GO" id="GO:0046872">
    <property type="term" value="F:metal ion binding"/>
    <property type="evidence" value="ECO:0007669"/>
    <property type="project" value="UniProtKB-KW"/>
</dbReference>
<keyword evidence="6" id="KW-0411">Iron-sulfur</keyword>
<keyword evidence="2" id="KW-0004">4Fe-4S</keyword>
<dbReference type="InterPro" id="IPR050377">
    <property type="entry name" value="Radical_SAM_PqqE_MftC-like"/>
</dbReference>
<dbReference type="Proteomes" id="UP000663929">
    <property type="component" value="Chromosome"/>
</dbReference>
<evidence type="ECO:0000313" key="8">
    <source>
        <dbReference type="EMBL" id="QTD50379.1"/>
    </source>
</evidence>
<dbReference type="Gene3D" id="3.20.20.70">
    <property type="entry name" value="Aldolase class I"/>
    <property type="match status" value="1"/>
</dbReference>
<dbReference type="PROSITE" id="PS51918">
    <property type="entry name" value="RADICAL_SAM"/>
    <property type="match status" value="1"/>
</dbReference>
<dbReference type="InterPro" id="IPR023992">
    <property type="entry name" value="HemeD1_Synth_NirJ"/>
</dbReference>
<evidence type="ECO:0000256" key="4">
    <source>
        <dbReference type="ARBA" id="ARBA00022723"/>
    </source>
</evidence>
<gene>
    <name evidence="8" type="primary">nirJ</name>
    <name evidence="8" type="ORF">J3U87_32745</name>
</gene>
<evidence type="ECO:0000256" key="6">
    <source>
        <dbReference type="ARBA" id="ARBA00023014"/>
    </source>
</evidence>
<dbReference type="NCBIfam" id="TIGR04051">
    <property type="entry name" value="rSAM_NirJ"/>
    <property type="match status" value="1"/>
</dbReference>
<sequence length="398" mass="43855">MFRLSTYMSLLFAPSRSRRPPSGRAPRAPVVIWNLTRTCNLRCTHCYAFAANGRFPGELTTAQAFEVVDDLATLNPPMVILSGGEPLMRPDFFDIAAYASDRGLRLTLSSNGCLIDDAAVARIRALGFAYVGISLDGIGDVHDRFRGEPGSFDASLAGIRRCIGAGLSTGIRMTLAQENEHQLSEVLALAEREGAAKFYVSHLNYAGRGRIHRGKDLAHVRARRTMEILFEAAADFALRGSGPHIVTGNNDADGVYFLRWVAREMPERFDEMRAVLERWGGNATGEGVANIDNRGEVHPDTMWWDHGLGNVKTRPFSHIWAQTRDPLMIGLRAKRRPLKGRCGSCPALAICNGNTRTRAFAQCGDPWAEDPGCYLTDEELVTLNRFAPKEVAHALADR</sequence>
<evidence type="ECO:0000313" key="9">
    <source>
        <dbReference type="Proteomes" id="UP000663929"/>
    </source>
</evidence>
<dbReference type="SFLD" id="SFLDS00029">
    <property type="entry name" value="Radical_SAM"/>
    <property type="match status" value="1"/>
</dbReference>
<name>A0A8A4TK36_SULCO</name>
<evidence type="ECO:0000256" key="3">
    <source>
        <dbReference type="ARBA" id="ARBA00022691"/>
    </source>
</evidence>
<dbReference type="GO" id="GO:0003824">
    <property type="term" value="F:catalytic activity"/>
    <property type="evidence" value="ECO:0007669"/>
    <property type="project" value="InterPro"/>
</dbReference>
<dbReference type="KEGG" id="scor:J3U87_32745"/>
<dbReference type="InterPro" id="IPR013785">
    <property type="entry name" value="Aldolase_TIM"/>
</dbReference>
<comment type="cofactor">
    <cofactor evidence="1">
        <name>[4Fe-4S] cluster</name>
        <dbReference type="ChEBI" id="CHEBI:49883"/>
    </cofactor>
</comment>
<dbReference type="GO" id="GO:0006783">
    <property type="term" value="P:heme biosynthetic process"/>
    <property type="evidence" value="ECO:0007669"/>
    <property type="project" value="TreeGrafter"/>
</dbReference>
<dbReference type="InterPro" id="IPR058240">
    <property type="entry name" value="rSAM_sf"/>
</dbReference>
<evidence type="ECO:0000259" key="7">
    <source>
        <dbReference type="PROSITE" id="PS51918"/>
    </source>
</evidence>
<feature type="domain" description="Radical SAM core" evidence="7">
    <location>
        <begin position="25"/>
        <end position="235"/>
    </location>
</feature>
<dbReference type="SFLD" id="SFLDG01386">
    <property type="entry name" value="main_SPASM_domain-containing"/>
    <property type="match status" value="1"/>
</dbReference>
<reference evidence="8" key="1">
    <citation type="submission" date="2021-03" db="EMBL/GenBank/DDBJ databases">
        <title>Acanthopleuribacteraceae sp. M133.</title>
        <authorList>
            <person name="Wang G."/>
        </authorList>
    </citation>
    <scope>NUCLEOTIDE SEQUENCE</scope>
    <source>
        <strain evidence="8">M133</strain>
    </source>
</reference>
<evidence type="ECO:0000256" key="1">
    <source>
        <dbReference type="ARBA" id="ARBA00001966"/>
    </source>
</evidence>
<dbReference type="CDD" id="cd21123">
    <property type="entry name" value="SPASM_MftC-like"/>
    <property type="match status" value="1"/>
</dbReference>
<protein>
    <submittedName>
        <fullName evidence="8">Heme d1 biosynthesis radical SAM protein NirJ</fullName>
    </submittedName>
</protein>
<keyword evidence="5" id="KW-0408">Iron</keyword>
<proteinExistence type="predicted"/>
<dbReference type="CDD" id="cd01335">
    <property type="entry name" value="Radical_SAM"/>
    <property type="match status" value="1"/>
</dbReference>
<dbReference type="AlphaFoldDB" id="A0A8A4TK36"/>
<dbReference type="PIRSF" id="PIRSF037420">
    <property type="entry name" value="PQQ_syn_pqqE"/>
    <property type="match status" value="1"/>
</dbReference>
<dbReference type="PANTHER" id="PTHR11228">
    <property type="entry name" value="RADICAL SAM DOMAIN PROTEIN"/>
    <property type="match status" value="1"/>
</dbReference>
<dbReference type="RefSeq" id="WP_237380024.1">
    <property type="nucleotide sequence ID" value="NZ_CP071793.1"/>
</dbReference>
<dbReference type="EMBL" id="CP071793">
    <property type="protein sequence ID" value="QTD50379.1"/>
    <property type="molecule type" value="Genomic_DNA"/>
</dbReference>
<organism evidence="8 9">
    <name type="scientific">Sulfidibacter corallicola</name>
    <dbReference type="NCBI Taxonomy" id="2818388"/>
    <lineage>
        <taxon>Bacteria</taxon>
        <taxon>Pseudomonadati</taxon>
        <taxon>Acidobacteriota</taxon>
        <taxon>Holophagae</taxon>
        <taxon>Acanthopleuribacterales</taxon>
        <taxon>Acanthopleuribacteraceae</taxon>
        <taxon>Sulfidibacter</taxon>
    </lineage>
</organism>
<dbReference type="Pfam" id="PF04055">
    <property type="entry name" value="Radical_SAM"/>
    <property type="match status" value="1"/>
</dbReference>
<evidence type="ECO:0000256" key="2">
    <source>
        <dbReference type="ARBA" id="ARBA00022485"/>
    </source>
</evidence>